<name>A0A2H3CHU6_ARMGA</name>
<dbReference type="AlphaFoldDB" id="A0A2H3CHU6"/>
<protein>
    <submittedName>
        <fullName evidence="1">Uncharacterized protein</fullName>
    </submittedName>
</protein>
<accession>A0A2H3CHU6</accession>
<dbReference type="InParanoid" id="A0A2H3CHU6"/>
<evidence type="ECO:0000313" key="1">
    <source>
        <dbReference type="EMBL" id="PBK82669.1"/>
    </source>
</evidence>
<organism evidence="1 2">
    <name type="scientific">Armillaria gallica</name>
    <name type="common">Bulbous honey fungus</name>
    <name type="synonym">Armillaria bulbosa</name>
    <dbReference type="NCBI Taxonomy" id="47427"/>
    <lineage>
        <taxon>Eukaryota</taxon>
        <taxon>Fungi</taxon>
        <taxon>Dikarya</taxon>
        <taxon>Basidiomycota</taxon>
        <taxon>Agaricomycotina</taxon>
        <taxon>Agaricomycetes</taxon>
        <taxon>Agaricomycetidae</taxon>
        <taxon>Agaricales</taxon>
        <taxon>Marasmiineae</taxon>
        <taxon>Physalacriaceae</taxon>
        <taxon>Armillaria</taxon>
    </lineage>
</organism>
<keyword evidence="2" id="KW-1185">Reference proteome</keyword>
<gene>
    <name evidence="1" type="ORF">ARMGADRAFT_1090119</name>
</gene>
<evidence type="ECO:0000313" key="2">
    <source>
        <dbReference type="Proteomes" id="UP000217790"/>
    </source>
</evidence>
<proteinExistence type="predicted"/>
<dbReference type="EMBL" id="KZ293714">
    <property type="protein sequence ID" value="PBK82669.1"/>
    <property type="molecule type" value="Genomic_DNA"/>
</dbReference>
<reference evidence="2" key="1">
    <citation type="journal article" date="2017" name="Nat. Ecol. Evol.">
        <title>Genome expansion and lineage-specific genetic innovations in the forest pathogenic fungi Armillaria.</title>
        <authorList>
            <person name="Sipos G."/>
            <person name="Prasanna A.N."/>
            <person name="Walter M.C."/>
            <person name="O'Connor E."/>
            <person name="Balint B."/>
            <person name="Krizsan K."/>
            <person name="Kiss B."/>
            <person name="Hess J."/>
            <person name="Varga T."/>
            <person name="Slot J."/>
            <person name="Riley R."/>
            <person name="Boka B."/>
            <person name="Rigling D."/>
            <person name="Barry K."/>
            <person name="Lee J."/>
            <person name="Mihaltcheva S."/>
            <person name="LaButti K."/>
            <person name="Lipzen A."/>
            <person name="Waldron R."/>
            <person name="Moloney N.M."/>
            <person name="Sperisen C."/>
            <person name="Kredics L."/>
            <person name="Vagvoelgyi C."/>
            <person name="Patrignani A."/>
            <person name="Fitzpatrick D."/>
            <person name="Nagy I."/>
            <person name="Doyle S."/>
            <person name="Anderson J.B."/>
            <person name="Grigoriev I.V."/>
            <person name="Gueldener U."/>
            <person name="Muensterkoetter M."/>
            <person name="Nagy L.G."/>
        </authorList>
    </citation>
    <scope>NUCLEOTIDE SEQUENCE [LARGE SCALE GENOMIC DNA]</scope>
    <source>
        <strain evidence="2">Ar21-2</strain>
    </source>
</reference>
<sequence>MYIEDNTESIMMEIVHRVHVHCFTPPPPQHLCIGVTGVVCTSSYISERALLESVLLGIVPASVYGALEQKQLMLPFSHSWMMPWTAKFF</sequence>
<dbReference type="OrthoDB" id="10287988at2759"/>
<dbReference type="Proteomes" id="UP000217790">
    <property type="component" value="Unassembled WGS sequence"/>
</dbReference>